<feature type="compositionally biased region" description="Basic and acidic residues" evidence="1">
    <location>
        <begin position="79"/>
        <end position="90"/>
    </location>
</feature>
<feature type="compositionally biased region" description="Acidic residues" evidence="1">
    <location>
        <begin position="93"/>
        <end position="111"/>
    </location>
</feature>
<dbReference type="Proteomes" id="UP001279734">
    <property type="component" value="Unassembled WGS sequence"/>
</dbReference>
<evidence type="ECO:0000256" key="1">
    <source>
        <dbReference type="SAM" id="MobiDB-lite"/>
    </source>
</evidence>
<feature type="region of interest" description="Disordered" evidence="1">
    <location>
        <begin position="251"/>
        <end position="283"/>
    </location>
</feature>
<feature type="compositionally biased region" description="Low complexity" evidence="1">
    <location>
        <begin position="422"/>
        <end position="431"/>
    </location>
</feature>
<feature type="compositionally biased region" description="Low complexity" evidence="1">
    <location>
        <begin position="140"/>
        <end position="151"/>
    </location>
</feature>
<evidence type="ECO:0000313" key="3">
    <source>
        <dbReference type="Proteomes" id="UP001279734"/>
    </source>
</evidence>
<reference evidence="2" key="1">
    <citation type="submission" date="2023-05" db="EMBL/GenBank/DDBJ databases">
        <title>Nepenthes gracilis genome sequencing.</title>
        <authorList>
            <person name="Fukushima K."/>
        </authorList>
    </citation>
    <scope>NUCLEOTIDE SEQUENCE</scope>
    <source>
        <strain evidence="2">SING2019-196</strain>
    </source>
</reference>
<protein>
    <recommendedName>
        <fullName evidence="4">Membrane-associated kinase regulator 2</fullName>
    </recommendedName>
</protein>
<proteinExistence type="predicted"/>
<organism evidence="2 3">
    <name type="scientific">Nepenthes gracilis</name>
    <name type="common">Slender pitcher plant</name>
    <dbReference type="NCBI Taxonomy" id="150966"/>
    <lineage>
        <taxon>Eukaryota</taxon>
        <taxon>Viridiplantae</taxon>
        <taxon>Streptophyta</taxon>
        <taxon>Embryophyta</taxon>
        <taxon>Tracheophyta</taxon>
        <taxon>Spermatophyta</taxon>
        <taxon>Magnoliopsida</taxon>
        <taxon>eudicotyledons</taxon>
        <taxon>Gunneridae</taxon>
        <taxon>Pentapetalae</taxon>
        <taxon>Caryophyllales</taxon>
        <taxon>Nepenthaceae</taxon>
        <taxon>Nepenthes</taxon>
    </lineage>
</organism>
<dbReference type="PANTHER" id="PTHR33929:SF1">
    <property type="entry name" value="MEMBRANE-ASSOCIATED KINASE REGULATOR 2-RELATED"/>
    <property type="match status" value="1"/>
</dbReference>
<feature type="compositionally biased region" description="Basic and acidic residues" evidence="1">
    <location>
        <begin position="274"/>
        <end position="283"/>
    </location>
</feature>
<feature type="compositionally biased region" description="Polar residues" evidence="1">
    <location>
        <begin position="251"/>
        <end position="267"/>
    </location>
</feature>
<accession>A0AAD3TC91</accession>
<sequence>MEAFSLLKYWKGGGGSGGGSGSATVTRELSSNNAMSGDTTTIATAVSKHDAESDDDDDEGPFFDLEFTVPDEDDAEEEKSEKSENAHEGENSNCEEVEGQEEVEVEGENDNIEFNSTDNGERELKIRFSSSSSCDQTSANLNLSLSPPSDDMLFKDRLSPLEDPSLVINSSEVNSKSQLAVSLLRSATKLRVFMSGLKKPKSEPEGQQPKQNQAENQQQPQQEKQNQSKFFTVKFKVEEVPIVSLLTRANGSRSSNTAAKCQLSQKQNAEESAPDEKKNSKDVMQKYLKKVKPLYIRVSKRYSDKIRFSGQLSLSSAAKTTHLSATPPKTASSSSPVEGEADDKEEAAVSCDPKSQKQGNLAVGFRVMCKHLGKSKSASSVVHLMPLQSRRRDDSLLQQQDGIQGAILHCKRSFDASRETESSPLSRSSSDPSREKSSELTTTSSASEERNDVVGSELILKLTE</sequence>
<keyword evidence="3" id="KW-1185">Reference proteome</keyword>
<feature type="compositionally biased region" description="Polar residues" evidence="1">
    <location>
        <begin position="23"/>
        <end position="44"/>
    </location>
</feature>
<feature type="region of interest" description="Disordered" evidence="1">
    <location>
        <begin position="197"/>
        <end position="227"/>
    </location>
</feature>
<gene>
    <name evidence="2" type="ORF">Nepgr_028550</name>
</gene>
<feature type="region of interest" description="Disordered" evidence="1">
    <location>
        <begin position="318"/>
        <end position="356"/>
    </location>
</feature>
<feature type="compositionally biased region" description="Low complexity" evidence="1">
    <location>
        <begin position="324"/>
        <end position="336"/>
    </location>
</feature>
<dbReference type="InterPro" id="IPR039619">
    <property type="entry name" value="MAKR2/5"/>
</dbReference>
<evidence type="ECO:0000313" key="2">
    <source>
        <dbReference type="EMBL" id="GMH26707.1"/>
    </source>
</evidence>
<evidence type="ECO:0008006" key="4">
    <source>
        <dbReference type="Google" id="ProtNLM"/>
    </source>
</evidence>
<feature type="compositionally biased region" description="Polar residues" evidence="1">
    <location>
        <begin position="128"/>
        <end position="139"/>
    </location>
</feature>
<name>A0AAD3TC91_NEPGR</name>
<feature type="region of interest" description="Disordered" evidence="1">
    <location>
        <begin position="414"/>
        <end position="455"/>
    </location>
</feature>
<feature type="compositionally biased region" description="Gly residues" evidence="1">
    <location>
        <begin position="11"/>
        <end position="21"/>
    </location>
</feature>
<comment type="caution">
    <text evidence="2">The sequence shown here is derived from an EMBL/GenBank/DDBJ whole genome shotgun (WGS) entry which is preliminary data.</text>
</comment>
<dbReference type="PANTHER" id="PTHR33929">
    <property type="entry name" value="MEMBRANE-ASSOCIATED KINASE REGULATOR 2-RELATED"/>
    <property type="match status" value="1"/>
</dbReference>
<dbReference type="AlphaFoldDB" id="A0AAD3TC91"/>
<feature type="compositionally biased region" description="Low complexity" evidence="1">
    <location>
        <begin position="207"/>
        <end position="227"/>
    </location>
</feature>
<feature type="compositionally biased region" description="Acidic residues" evidence="1">
    <location>
        <begin position="52"/>
        <end position="61"/>
    </location>
</feature>
<dbReference type="GO" id="GO:0005886">
    <property type="term" value="C:plasma membrane"/>
    <property type="evidence" value="ECO:0007669"/>
    <property type="project" value="InterPro"/>
</dbReference>
<feature type="compositionally biased region" description="Acidic residues" evidence="1">
    <location>
        <begin position="69"/>
        <end position="78"/>
    </location>
</feature>
<feature type="region of interest" description="Disordered" evidence="1">
    <location>
        <begin position="9"/>
        <end position="156"/>
    </location>
</feature>
<dbReference type="EMBL" id="BSYO01000031">
    <property type="protein sequence ID" value="GMH26707.1"/>
    <property type="molecule type" value="Genomic_DNA"/>
</dbReference>